<sequence length="466" mass="53220">MITESFLAGKTLKISSQSLSFDISGGSVRQRKIPDSTVSVHNNTDLMDDESITKMSAHNATDELENNLLLPLSNSDLTDDNVSEITADNNVMKNDLLPTHASKPFWKLVLTTRNIIIATTLERIIFFFFGLYQDKHMEMRYTDIDYFVFTDAARFMAEGGSPYDRATYRYTPLLAWLLQPTVWWFFSFGKLLFAIGDIITGYLILQIFKIKKVPEHKAVLFSLVWLVNPMVCIISTRGSSEGLLACIIMSFVWAVYAKRIALAGIVAGVAVHFKIYPIIYIPAVIWSLDNRPSIVNLDSNNFVIKFINKDRLIFVISSAISFLFLTGVMYLIYGYPFLLHTYLHHLSRIDHRHNFSPYSTILYMSSSPPGQFLDSVSPHIVIPLINVTLPLPELSSWAFLPQLLLSGVILPIVFAKRDLMKTMFLQTFAFVTFNKVCTSQYFMWYMVFLPFYLSNSTLLDKGKRWV</sequence>
<evidence type="ECO:0000256" key="6">
    <source>
        <dbReference type="ARBA" id="ARBA00022676"/>
    </source>
</evidence>
<evidence type="ECO:0000313" key="15">
    <source>
        <dbReference type="Proteomes" id="UP000095009"/>
    </source>
</evidence>
<evidence type="ECO:0000256" key="9">
    <source>
        <dbReference type="ARBA" id="ARBA00022824"/>
    </source>
</evidence>
<dbReference type="GO" id="GO:1990529">
    <property type="term" value="C:glycosylphosphatidylinositol-mannosyltransferase I complex"/>
    <property type="evidence" value="ECO:0007669"/>
    <property type="project" value="TreeGrafter"/>
</dbReference>
<reference evidence="14 15" key="1">
    <citation type="journal article" date="2016" name="Proc. Natl. Acad. Sci. U.S.A.">
        <title>Comparative genomics of biotechnologically important yeasts.</title>
        <authorList>
            <person name="Riley R."/>
            <person name="Haridas S."/>
            <person name="Wolfe K.H."/>
            <person name="Lopes M.R."/>
            <person name="Hittinger C.T."/>
            <person name="Goeker M."/>
            <person name="Salamov A.A."/>
            <person name="Wisecaver J.H."/>
            <person name="Long T.M."/>
            <person name="Calvey C.H."/>
            <person name="Aerts A.L."/>
            <person name="Barry K.W."/>
            <person name="Choi C."/>
            <person name="Clum A."/>
            <person name="Coughlan A.Y."/>
            <person name="Deshpande S."/>
            <person name="Douglass A.P."/>
            <person name="Hanson S.J."/>
            <person name="Klenk H.-P."/>
            <person name="LaButti K.M."/>
            <person name="Lapidus A."/>
            <person name="Lindquist E.A."/>
            <person name="Lipzen A.M."/>
            <person name="Meier-Kolthoff J.P."/>
            <person name="Ohm R.A."/>
            <person name="Otillar R.P."/>
            <person name="Pangilinan J.L."/>
            <person name="Peng Y."/>
            <person name="Rokas A."/>
            <person name="Rosa C.A."/>
            <person name="Scheuner C."/>
            <person name="Sibirny A.A."/>
            <person name="Slot J.C."/>
            <person name="Stielow J.B."/>
            <person name="Sun H."/>
            <person name="Kurtzman C.P."/>
            <person name="Blackwell M."/>
            <person name="Grigoriev I.V."/>
            <person name="Jeffries T.W."/>
        </authorList>
    </citation>
    <scope>NUCLEOTIDE SEQUENCE [LARGE SCALE GENOMIC DNA]</scope>
    <source>
        <strain evidence="14 15">DSM 6958</strain>
    </source>
</reference>
<comment type="function">
    <text evidence="12 13">Mannosyltransferase involved in glycosylphosphatidylinositol-anchor biosynthesis. Transfers the first alpha-1,4-mannose to GlcN-acyl-PI during GPI precursor assembly. Required for cell wall integrity.</text>
</comment>
<evidence type="ECO:0000256" key="12">
    <source>
        <dbReference type="ARBA" id="ARBA00025399"/>
    </source>
</evidence>
<evidence type="ECO:0000256" key="4">
    <source>
        <dbReference type="ARBA" id="ARBA00013797"/>
    </source>
</evidence>
<feature type="transmembrane region" description="Helical" evidence="13">
    <location>
        <begin position="242"/>
        <end position="271"/>
    </location>
</feature>
<feature type="transmembrane region" description="Helical" evidence="13">
    <location>
        <begin position="312"/>
        <end position="333"/>
    </location>
</feature>
<dbReference type="STRING" id="857566.A0A1E3PMC2"/>
<evidence type="ECO:0000256" key="2">
    <source>
        <dbReference type="ARBA" id="ARBA00004687"/>
    </source>
</evidence>
<evidence type="ECO:0000256" key="8">
    <source>
        <dbReference type="ARBA" id="ARBA00022692"/>
    </source>
</evidence>
<dbReference type="Proteomes" id="UP000095009">
    <property type="component" value="Unassembled WGS sequence"/>
</dbReference>
<dbReference type="EMBL" id="KV454408">
    <property type="protein sequence ID" value="ODQ66596.1"/>
    <property type="molecule type" value="Genomic_DNA"/>
</dbReference>
<comment type="subcellular location">
    <subcellularLocation>
        <location evidence="1 13">Endoplasmic reticulum membrane</location>
        <topology evidence="1 13">Multi-pass membrane protein</topology>
    </subcellularLocation>
</comment>
<evidence type="ECO:0000256" key="11">
    <source>
        <dbReference type="ARBA" id="ARBA00023136"/>
    </source>
</evidence>
<evidence type="ECO:0000256" key="5">
    <source>
        <dbReference type="ARBA" id="ARBA00022502"/>
    </source>
</evidence>
<keyword evidence="8 13" id="KW-0812">Transmembrane</keyword>
<keyword evidence="11 13" id="KW-0472">Membrane</keyword>
<dbReference type="GO" id="GO:0004376">
    <property type="term" value="F:GPI mannosyltransferase activity"/>
    <property type="evidence" value="ECO:0007669"/>
    <property type="project" value="InterPro"/>
</dbReference>
<comment type="pathway">
    <text evidence="2 13">Glycolipid biosynthesis; glycosylphosphatidylinositol-anchor biosynthesis.</text>
</comment>
<feature type="transmembrane region" description="Helical" evidence="13">
    <location>
        <begin position="427"/>
        <end position="453"/>
    </location>
</feature>
<feature type="transmembrane region" description="Helical" evidence="13">
    <location>
        <begin position="217"/>
        <end position="236"/>
    </location>
</feature>
<feature type="non-terminal residue" evidence="14">
    <location>
        <position position="466"/>
    </location>
</feature>
<dbReference type="GO" id="GO:0005789">
    <property type="term" value="C:endoplasmic reticulum membrane"/>
    <property type="evidence" value="ECO:0007669"/>
    <property type="project" value="UniProtKB-SubCell"/>
</dbReference>
<accession>A0A1E3PMC2</accession>
<dbReference type="PANTHER" id="PTHR12886">
    <property type="entry name" value="PIG-M MANNOSYLTRANSFERASE"/>
    <property type="match status" value="1"/>
</dbReference>
<comment type="caution">
    <text evidence="13">Lacks conserved residue(s) required for the propagation of feature annotation.</text>
</comment>
<keyword evidence="7 13" id="KW-0808">Transferase</keyword>
<evidence type="ECO:0000256" key="13">
    <source>
        <dbReference type="RuleBase" id="RU365064"/>
    </source>
</evidence>
<gene>
    <name evidence="14" type="ORF">NADFUDRAFT_82369</name>
</gene>
<dbReference type="InterPro" id="IPR007704">
    <property type="entry name" value="PIG-M"/>
</dbReference>
<protein>
    <recommendedName>
        <fullName evidence="4 13">GPI mannosyltransferase 1</fullName>
        <ecNumber evidence="13">2.4.1.-</ecNumber>
    </recommendedName>
    <alternativeName>
        <fullName evidence="13">GPI mannosyltransferase I</fullName>
    </alternativeName>
</protein>
<evidence type="ECO:0000256" key="3">
    <source>
        <dbReference type="ARBA" id="ARBA00011071"/>
    </source>
</evidence>
<dbReference type="OrthoDB" id="1741594at2759"/>
<evidence type="ECO:0000256" key="7">
    <source>
        <dbReference type="ARBA" id="ARBA00022679"/>
    </source>
</evidence>
<keyword evidence="15" id="KW-1185">Reference proteome</keyword>
<keyword evidence="10 13" id="KW-1133">Transmembrane helix</keyword>
<keyword evidence="5 13" id="KW-0337">GPI-anchor biosynthesis</keyword>
<dbReference type="PANTHER" id="PTHR12886:SF0">
    <property type="entry name" value="GPI MANNOSYLTRANSFERASE 1"/>
    <property type="match status" value="1"/>
</dbReference>
<evidence type="ECO:0000313" key="14">
    <source>
        <dbReference type="EMBL" id="ODQ66596.1"/>
    </source>
</evidence>
<feature type="transmembrane region" description="Helical" evidence="13">
    <location>
        <begin position="182"/>
        <end position="205"/>
    </location>
</feature>
<evidence type="ECO:0000256" key="1">
    <source>
        <dbReference type="ARBA" id="ARBA00004477"/>
    </source>
</evidence>
<feature type="transmembrane region" description="Helical" evidence="13">
    <location>
        <begin position="394"/>
        <end position="415"/>
    </location>
</feature>
<dbReference type="Pfam" id="PF05007">
    <property type="entry name" value="Mannosyl_trans"/>
    <property type="match status" value="1"/>
</dbReference>
<name>A0A1E3PMC2_9ASCO</name>
<comment type="similarity">
    <text evidence="3 13">Belongs to the PIGM family.</text>
</comment>
<dbReference type="GO" id="GO:0006506">
    <property type="term" value="P:GPI anchor biosynthetic process"/>
    <property type="evidence" value="ECO:0007669"/>
    <property type="project" value="UniProtKB-UniPathway"/>
</dbReference>
<dbReference type="GO" id="GO:0051751">
    <property type="term" value="F:alpha-1,4-mannosyltransferase activity"/>
    <property type="evidence" value="ECO:0007669"/>
    <property type="project" value="InterPro"/>
</dbReference>
<organism evidence="14 15">
    <name type="scientific">Nadsonia fulvescens var. elongata DSM 6958</name>
    <dbReference type="NCBI Taxonomy" id="857566"/>
    <lineage>
        <taxon>Eukaryota</taxon>
        <taxon>Fungi</taxon>
        <taxon>Dikarya</taxon>
        <taxon>Ascomycota</taxon>
        <taxon>Saccharomycotina</taxon>
        <taxon>Dipodascomycetes</taxon>
        <taxon>Dipodascales</taxon>
        <taxon>Dipodascales incertae sedis</taxon>
        <taxon>Nadsonia</taxon>
    </lineage>
</organism>
<keyword evidence="9 13" id="KW-0256">Endoplasmic reticulum</keyword>
<keyword evidence="6 13" id="KW-0328">Glycosyltransferase</keyword>
<dbReference type="UniPathway" id="UPA00196"/>
<dbReference type="EC" id="2.4.1.-" evidence="13"/>
<dbReference type="AlphaFoldDB" id="A0A1E3PMC2"/>
<evidence type="ECO:0000256" key="10">
    <source>
        <dbReference type="ARBA" id="ARBA00022989"/>
    </source>
</evidence>
<proteinExistence type="inferred from homology"/>